<dbReference type="EMBL" id="JACIDK010000001">
    <property type="protein sequence ID" value="MBB3889530.1"/>
    <property type="molecule type" value="Genomic_DNA"/>
</dbReference>
<gene>
    <name evidence="1" type="ORF">GGQ61_000227</name>
</gene>
<dbReference type="AlphaFoldDB" id="A0A839ZW63"/>
<organism evidence="1 2">
    <name type="scientific">Phenylobacterium haematophilum</name>
    <dbReference type="NCBI Taxonomy" id="98513"/>
    <lineage>
        <taxon>Bacteria</taxon>
        <taxon>Pseudomonadati</taxon>
        <taxon>Pseudomonadota</taxon>
        <taxon>Alphaproteobacteria</taxon>
        <taxon>Caulobacterales</taxon>
        <taxon>Caulobacteraceae</taxon>
        <taxon>Phenylobacterium</taxon>
    </lineage>
</organism>
<evidence type="ECO:0000313" key="2">
    <source>
        <dbReference type="Proteomes" id="UP000530564"/>
    </source>
</evidence>
<evidence type="ECO:0000313" key="1">
    <source>
        <dbReference type="EMBL" id="MBB3889530.1"/>
    </source>
</evidence>
<dbReference type="RefSeq" id="WP_183769538.1">
    <property type="nucleotide sequence ID" value="NZ_JACIDK010000001.1"/>
</dbReference>
<comment type="caution">
    <text evidence="1">The sequence shown here is derived from an EMBL/GenBank/DDBJ whole genome shotgun (WGS) entry which is preliminary data.</text>
</comment>
<name>A0A839ZW63_9CAUL</name>
<dbReference type="Pfam" id="PF21820">
    <property type="entry name" value="DUF6886"/>
    <property type="match status" value="1"/>
</dbReference>
<protein>
    <submittedName>
        <fullName evidence="1">Uncharacterized protein</fullName>
    </submittedName>
</protein>
<sequence>MRLFHFSEDPAVARFEPRPVRTPSARPPGREWLNGPLVWAIDEPHQAMYLFPRDCPRILLWPLATTSAADRAAWLGGADRAAYVEARWLPALNAARLYRYELPVKSFESLDDAGMWVAREAVTPLAMEELSDLPGALSACGVDLRVVESLTPLRGVWETTLHASGIRLRNAVGW</sequence>
<dbReference type="InterPro" id="IPR049253">
    <property type="entry name" value="DUF6886"/>
</dbReference>
<reference evidence="1 2" key="1">
    <citation type="submission" date="2020-08" db="EMBL/GenBank/DDBJ databases">
        <title>Genomic Encyclopedia of Type Strains, Phase IV (KMG-IV): sequencing the most valuable type-strain genomes for metagenomic binning, comparative biology and taxonomic classification.</title>
        <authorList>
            <person name="Goeker M."/>
        </authorList>
    </citation>
    <scope>NUCLEOTIDE SEQUENCE [LARGE SCALE GENOMIC DNA]</scope>
    <source>
        <strain evidence="1 2">DSM 21793</strain>
    </source>
</reference>
<accession>A0A839ZW63</accession>
<keyword evidence="2" id="KW-1185">Reference proteome</keyword>
<proteinExistence type="predicted"/>
<dbReference type="Proteomes" id="UP000530564">
    <property type="component" value="Unassembled WGS sequence"/>
</dbReference>